<dbReference type="InterPro" id="IPR008983">
    <property type="entry name" value="Tumour_necrosis_fac-like_dom"/>
</dbReference>
<evidence type="ECO:0000313" key="6">
    <source>
        <dbReference type="EMBL" id="CBX41717.1"/>
    </source>
</evidence>
<evidence type="ECO:0000256" key="3">
    <source>
        <dbReference type="ARBA" id="ARBA00022729"/>
    </source>
</evidence>
<evidence type="ECO:0000256" key="4">
    <source>
        <dbReference type="SAM" id="SignalP"/>
    </source>
</evidence>
<feature type="signal peptide" evidence="4">
    <location>
        <begin position="1"/>
        <end position="20"/>
    </location>
</feature>
<accession>F0V4A5</accession>
<evidence type="ECO:0000256" key="2">
    <source>
        <dbReference type="ARBA" id="ARBA00022525"/>
    </source>
</evidence>
<dbReference type="GO" id="GO:0005576">
    <property type="term" value="C:extracellular region"/>
    <property type="evidence" value="ECO:0007669"/>
    <property type="project" value="UniProtKB-SubCell"/>
</dbReference>
<reference evidence="6" key="1">
    <citation type="journal article" date="2011" name="Dev. Comp. Immunol.">
        <title>The C1q domain containing proteins of the Mediterranean mussel Mytilus galloprovincialis: A widespread and diverse family of immune-related molecules.</title>
        <authorList>
            <person name="Gerdol M."/>
            <person name="Manfrin C."/>
            <person name="De Moro G."/>
            <person name="Figueras A."/>
            <person name="Novoa B."/>
            <person name="Venier P."/>
            <person name="Pallavicini A."/>
        </authorList>
    </citation>
    <scope>NUCLEOTIDE SEQUENCE</scope>
</reference>
<protein>
    <submittedName>
        <fullName evidence="6">Putative C1q domain containing protein MgC1q68</fullName>
    </submittedName>
</protein>
<dbReference type="PANTHER" id="PTHR22923">
    <property type="entry name" value="CEREBELLIN-RELATED"/>
    <property type="match status" value="1"/>
</dbReference>
<feature type="domain" description="C1q" evidence="5">
    <location>
        <begin position="83"/>
        <end position="226"/>
    </location>
</feature>
<dbReference type="Pfam" id="PF00386">
    <property type="entry name" value="C1q"/>
    <property type="match status" value="1"/>
</dbReference>
<sequence length="226" mass="24742">MLSTFPVILCVVFTASVAETDIVKTLADHLTRLEAKVTGIEVEYKHKIRELEKEVSRLHQVVVNTGIENQSGLTKPNSNRQRRATEPVAFTVYLSSNFNGQHFGTGHTVVYDVIETNEGNGYNKFTGTFTAPSDGIYAFSWTIIAAGFSGNHGEITIELVKNSEVKGVIDVDSELNNDDASSTAFVIFSLSAGDVVFTRSAPFEHPEGTLRSDGFGGWTLSGWRLF</sequence>
<comment type="subcellular location">
    <subcellularLocation>
        <location evidence="1">Secreted</location>
    </subcellularLocation>
</comment>
<keyword evidence="2" id="KW-0964">Secreted</keyword>
<dbReference type="EMBL" id="FR715647">
    <property type="protein sequence ID" value="CBX41717.1"/>
    <property type="molecule type" value="mRNA"/>
</dbReference>
<dbReference type="InterPro" id="IPR050822">
    <property type="entry name" value="Cerebellin_Synaptic_Org"/>
</dbReference>
<keyword evidence="3 4" id="KW-0732">Signal</keyword>
<feature type="chain" id="PRO_5003258073" evidence="4">
    <location>
        <begin position="21"/>
        <end position="226"/>
    </location>
</feature>
<proteinExistence type="evidence at transcript level"/>
<gene>
    <name evidence="6" type="primary">MgC1q68</name>
</gene>
<dbReference type="InterPro" id="IPR001073">
    <property type="entry name" value="C1q_dom"/>
</dbReference>
<dbReference type="AlphaFoldDB" id="F0V4A5"/>
<evidence type="ECO:0000256" key="1">
    <source>
        <dbReference type="ARBA" id="ARBA00004613"/>
    </source>
</evidence>
<dbReference type="PANTHER" id="PTHR22923:SF116">
    <property type="entry name" value="C1Q DOMAIN-CONTAINING PROTEIN"/>
    <property type="match status" value="1"/>
</dbReference>
<organism evidence="6">
    <name type="scientific">Mytilus galloprovincialis</name>
    <name type="common">Mediterranean mussel</name>
    <dbReference type="NCBI Taxonomy" id="29158"/>
    <lineage>
        <taxon>Eukaryota</taxon>
        <taxon>Metazoa</taxon>
        <taxon>Spiralia</taxon>
        <taxon>Lophotrochozoa</taxon>
        <taxon>Mollusca</taxon>
        <taxon>Bivalvia</taxon>
        <taxon>Autobranchia</taxon>
        <taxon>Pteriomorphia</taxon>
        <taxon>Mytilida</taxon>
        <taxon>Mytiloidea</taxon>
        <taxon>Mytilidae</taxon>
        <taxon>Mytilinae</taxon>
        <taxon>Mytilus</taxon>
    </lineage>
</organism>
<dbReference type="Gene3D" id="2.60.120.40">
    <property type="match status" value="1"/>
</dbReference>
<dbReference type="SMR" id="F0V4A5"/>
<dbReference type="PROSITE" id="PS50871">
    <property type="entry name" value="C1Q"/>
    <property type="match status" value="1"/>
</dbReference>
<evidence type="ECO:0000259" key="5">
    <source>
        <dbReference type="PROSITE" id="PS50871"/>
    </source>
</evidence>
<dbReference type="SMART" id="SM00110">
    <property type="entry name" value="C1Q"/>
    <property type="match status" value="1"/>
</dbReference>
<dbReference type="SUPFAM" id="SSF49842">
    <property type="entry name" value="TNF-like"/>
    <property type="match status" value="1"/>
</dbReference>
<name>F0V4A5_MYTGA</name>